<accession>H2Y914</accession>
<protein>
    <submittedName>
        <fullName evidence="1">Uncharacterized protein</fullName>
    </submittedName>
</protein>
<keyword evidence="2" id="KW-1185">Reference proteome</keyword>
<organism evidence="1 2">
    <name type="scientific">Ciona savignyi</name>
    <name type="common">Pacific transparent sea squirt</name>
    <dbReference type="NCBI Taxonomy" id="51511"/>
    <lineage>
        <taxon>Eukaryota</taxon>
        <taxon>Metazoa</taxon>
        <taxon>Chordata</taxon>
        <taxon>Tunicata</taxon>
        <taxon>Ascidiacea</taxon>
        <taxon>Phlebobranchia</taxon>
        <taxon>Cionidae</taxon>
        <taxon>Ciona</taxon>
    </lineage>
</organism>
<reference evidence="1" key="2">
    <citation type="submission" date="2025-08" db="UniProtKB">
        <authorList>
            <consortium name="Ensembl"/>
        </authorList>
    </citation>
    <scope>IDENTIFICATION</scope>
</reference>
<proteinExistence type="predicted"/>
<dbReference type="Proteomes" id="UP000007875">
    <property type="component" value="Unassembled WGS sequence"/>
</dbReference>
<dbReference type="InParanoid" id="H2Y914"/>
<dbReference type="Ensembl" id="ENSCSAVT00000001844.1">
    <property type="protein sequence ID" value="ENSCSAVP00000001812.1"/>
    <property type="gene ID" value="ENSCSAVG00000001053.1"/>
</dbReference>
<dbReference type="HOGENOM" id="CLU_1712643_0_0_1"/>
<reference evidence="1" key="3">
    <citation type="submission" date="2025-09" db="UniProtKB">
        <authorList>
            <consortium name="Ensembl"/>
        </authorList>
    </citation>
    <scope>IDENTIFICATION</scope>
</reference>
<sequence>MCLGFTGGCSPNCSITSKACSMISPTNTFATPEIAITTLWETLHPATVCMNRLIDAFGKDDRRYISYLFNCSSENDVTKRCIFKRSSQSSSSFFFFKDNPSSVPVTLNDLSIPLFNLSAAFVGDLKEESEVEDNFRLRFELSPSKDDVVVGLV</sequence>
<name>H2Y914_CIOSA</name>
<evidence type="ECO:0000313" key="2">
    <source>
        <dbReference type="Proteomes" id="UP000007875"/>
    </source>
</evidence>
<reference evidence="2" key="1">
    <citation type="submission" date="2003-08" db="EMBL/GenBank/DDBJ databases">
        <authorList>
            <person name="Birren B."/>
            <person name="Nusbaum C."/>
            <person name="Abebe A."/>
            <person name="Abouelleil A."/>
            <person name="Adekoya E."/>
            <person name="Ait-zahra M."/>
            <person name="Allen N."/>
            <person name="Allen T."/>
            <person name="An P."/>
            <person name="Anderson M."/>
            <person name="Anderson S."/>
            <person name="Arachchi H."/>
            <person name="Armbruster J."/>
            <person name="Bachantsang P."/>
            <person name="Baldwin J."/>
            <person name="Barry A."/>
            <person name="Bayul T."/>
            <person name="Blitshsteyn B."/>
            <person name="Bloom T."/>
            <person name="Blye J."/>
            <person name="Boguslavskiy L."/>
            <person name="Borowsky M."/>
            <person name="Boukhgalter B."/>
            <person name="Brunache A."/>
            <person name="Butler J."/>
            <person name="Calixte N."/>
            <person name="Calvo S."/>
            <person name="Camarata J."/>
            <person name="Campo K."/>
            <person name="Chang J."/>
            <person name="Cheshatsang Y."/>
            <person name="Citroen M."/>
            <person name="Collymore A."/>
            <person name="Considine T."/>
            <person name="Cook A."/>
            <person name="Cooke P."/>
            <person name="Corum B."/>
            <person name="Cuomo C."/>
            <person name="David R."/>
            <person name="Dawoe T."/>
            <person name="Degray S."/>
            <person name="Dodge S."/>
            <person name="Dooley K."/>
            <person name="Dorje P."/>
            <person name="Dorjee K."/>
            <person name="Dorris L."/>
            <person name="Duffey N."/>
            <person name="Dupes A."/>
            <person name="Elkins T."/>
            <person name="Engels R."/>
            <person name="Erickson J."/>
            <person name="Farina A."/>
            <person name="Faro S."/>
            <person name="Ferreira P."/>
            <person name="Fischer H."/>
            <person name="Fitzgerald M."/>
            <person name="Foley K."/>
            <person name="Gage D."/>
            <person name="Galagan J."/>
            <person name="Gearin G."/>
            <person name="Gnerre S."/>
            <person name="Gnirke A."/>
            <person name="Goyette A."/>
            <person name="Graham J."/>
            <person name="Grandbois E."/>
            <person name="Gyaltsen K."/>
            <person name="Hafez N."/>
            <person name="Hagopian D."/>
            <person name="Hagos B."/>
            <person name="Hall J."/>
            <person name="Hatcher B."/>
            <person name="Heller A."/>
            <person name="Higgins H."/>
            <person name="Honan T."/>
            <person name="Horn A."/>
            <person name="Houde N."/>
            <person name="Hughes L."/>
            <person name="Hulme W."/>
            <person name="Husby E."/>
            <person name="Iliev I."/>
            <person name="Jaffe D."/>
            <person name="Jones C."/>
            <person name="Kamal M."/>
            <person name="Kamat A."/>
            <person name="Kamvysselis M."/>
            <person name="Karlsson E."/>
            <person name="Kells C."/>
            <person name="Kieu A."/>
            <person name="Kisner P."/>
            <person name="Kodira C."/>
            <person name="Kulbokas E."/>
            <person name="Labutti K."/>
            <person name="Lama D."/>
            <person name="Landers T."/>
            <person name="Leger J."/>
            <person name="Levine S."/>
            <person name="Lewis D."/>
            <person name="Lewis T."/>
            <person name="Lindblad-toh K."/>
            <person name="Liu X."/>
            <person name="Lokyitsang T."/>
            <person name="Lokyitsang Y."/>
            <person name="Lucien O."/>
            <person name="Lui A."/>
            <person name="Ma L.J."/>
            <person name="Mabbitt R."/>
            <person name="Macdonald J."/>
            <person name="Maclean C."/>
            <person name="Major J."/>
            <person name="Manning J."/>
            <person name="Marabella R."/>
            <person name="Maru K."/>
            <person name="Matthews C."/>
            <person name="Mauceli E."/>
            <person name="Mccarthy M."/>
            <person name="Mcdonough S."/>
            <person name="Mcghee T."/>
            <person name="Meldrim J."/>
            <person name="Meneus L."/>
            <person name="Mesirov J."/>
            <person name="Mihalev A."/>
            <person name="Mihova T."/>
            <person name="Mikkelsen T."/>
            <person name="Mlenga V."/>
            <person name="Moru K."/>
            <person name="Mozes J."/>
            <person name="Mulrain L."/>
            <person name="Munson G."/>
            <person name="Naylor J."/>
            <person name="Newes C."/>
            <person name="Nguyen C."/>
            <person name="Nguyen N."/>
            <person name="Nguyen T."/>
            <person name="Nicol R."/>
            <person name="Nielsen C."/>
            <person name="Nizzari M."/>
            <person name="Norbu C."/>
            <person name="Norbu N."/>
            <person name="O'donnell P."/>
            <person name="Okoawo O."/>
            <person name="O'leary S."/>
            <person name="Omotosho B."/>
            <person name="O'neill K."/>
            <person name="Osman S."/>
            <person name="Parker S."/>
            <person name="Perrin D."/>
            <person name="Phunkhang P."/>
            <person name="Piqani B."/>
            <person name="Purcell S."/>
            <person name="Rachupka T."/>
            <person name="Ramasamy U."/>
            <person name="Rameau R."/>
            <person name="Ray V."/>
            <person name="Raymond C."/>
            <person name="Retta R."/>
            <person name="Richardson S."/>
            <person name="Rise C."/>
            <person name="Rodriguez J."/>
            <person name="Rogers J."/>
            <person name="Rogov P."/>
            <person name="Rutman M."/>
            <person name="Schupbach R."/>
            <person name="Seaman C."/>
            <person name="Settipalli S."/>
            <person name="Sharpe T."/>
            <person name="Sheridan J."/>
            <person name="Sherpa N."/>
            <person name="Shi J."/>
            <person name="Smirnov S."/>
            <person name="Smith C."/>
            <person name="Sougnez C."/>
            <person name="Spencer B."/>
            <person name="Stalker J."/>
            <person name="Stange-thomann N."/>
            <person name="Stavropoulos S."/>
            <person name="Stetson K."/>
            <person name="Stone C."/>
            <person name="Stone S."/>
            <person name="Stubbs M."/>
            <person name="Talamas J."/>
            <person name="Tchuinga P."/>
            <person name="Tenzing P."/>
            <person name="Tesfaye S."/>
            <person name="Theodore J."/>
            <person name="Thoulutsang Y."/>
            <person name="Topham K."/>
            <person name="Towey S."/>
            <person name="Tsamla T."/>
            <person name="Tsomo N."/>
            <person name="Vallee D."/>
            <person name="Vassiliev H."/>
            <person name="Venkataraman V."/>
            <person name="Vinson J."/>
            <person name="Vo A."/>
            <person name="Wade C."/>
            <person name="Wang S."/>
            <person name="Wangchuk T."/>
            <person name="Wangdi T."/>
            <person name="Whittaker C."/>
            <person name="Wilkinson J."/>
            <person name="Wu Y."/>
            <person name="Wyman D."/>
            <person name="Yadav S."/>
            <person name="Yang S."/>
            <person name="Yang X."/>
            <person name="Yeager S."/>
            <person name="Yee E."/>
            <person name="Young G."/>
            <person name="Zainoun J."/>
            <person name="Zembeck L."/>
            <person name="Zimmer A."/>
            <person name="Zody M."/>
            <person name="Lander E."/>
        </authorList>
    </citation>
    <scope>NUCLEOTIDE SEQUENCE [LARGE SCALE GENOMIC DNA]</scope>
</reference>
<evidence type="ECO:0000313" key="1">
    <source>
        <dbReference type="Ensembl" id="ENSCSAVP00000001812.1"/>
    </source>
</evidence>
<dbReference type="AlphaFoldDB" id="H2Y914"/>